<protein>
    <recommendedName>
        <fullName evidence="8">AlgX/AlgJ SGNH hydrolase-like domain-containing protein</fullName>
    </recommendedName>
</protein>
<dbReference type="UniPathway" id="UPA00286"/>
<evidence type="ECO:0000256" key="5">
    <source>
        <dbReference type="ARBA" id="ARBA00022764"/>
    </source>
</evidence>
<evidence type="ECO:0000259" key="8">
    <source>
        <dbReference type="Pfam" id="PF16822"/>
    </source>
</evidence>
<dbReference type="EMBL" id="POWF01000002">
    <property type="protein sequence ID" value="PNQ73660.1"/>
    <property type="molecule type" value="Genomic_DNA"/>
</dbReference>
<dbReference type="InterPro" id="IPR031811">
    <property type="entry name" value="ALGX/ALGJ_SGNH-like"/>
</dbReference>
<comment type="pathway">
    <text evidence="2">Glycan biosynthesis; alginate biosynthesis.</text>
</comment>
<evidence type="ECO:0000256" key="2">
    <source>
        <dbReference type="ARBA" id="ARBA00005182"/>
    </source>
</evidence>
<organism evidence="9 10">
    <name type="scientific">Hanstruepera neustonica</name>
    <dbReference type="NCBI Taxonomy" id="1445657"/>
    <lineage>
        <taxon>Bacteria</taxon>
        <taxon>Pseudomonadati</taxon>
        <taxon>Bacteroidota</taxon>
        <taxon>Flavobacteriia</taxon>
        <taxon>Flavobacteriales</taxon>
        <taxon>Flavobacteriaceae</taxon>
        <taxon>Hanstruepera</taxon>
    </lineage>
</organism>
<dbReference type="GO" id="GO:0016740">
    <property type="term" value="F:transferase activity"/>
    <property type="evidence" value="ECO:0007669"/>
    <property type="project" value="UniProtKB-KW"/>
</dbReference>
<dbReference type="AlphaFoldDB" id="A0A2K1E043"/>
<comment type="subcellular location">
    <subcellularLocation>
        <location evidence="1">Periplasm</location>
    </subcellularLocation>
</comment>
<evidence type="ECO:0000313" key="9">
    <source>
        <dbReference type="EMBL" id="PNQ73660.1"/>
    </source>
</evidence>
<keyword evidence="7" id="KW-1133">Transmembrane helix</keyword>
<evidence type="ECO:0000256" key="7">
    <source>
        <dbReference type="SAM" id="Phobius"/>
    </source>
</evidence>
<dbReference type="OrthoDB" id="175771at2"/>
<accession>A0A2K1E043</accession>
<evidence type="ECO:0000256" key="3">
    <source>
        <dbReference type="ARBA" id="ARBA00022679"/>
    </source>
</evidence>
<keyword evidence="7" id="KW-0472">Membrane</keyword>
<keyword evidence="3" id="KW-0808">Transferase</keyword>
<dbReference type="GO" id="GO:0042597">
    <property type="term" value="C:periplasmic space"/>
    <property type="evidence" value="ECO:0007669"/>
    <property type="project" value="UniProtKB-SubCell"/>
</dbReference>
<comment type="caution">
    <text evidence="9">The sequence shown here is derived from an EMBL/GenBank/DDBJ whole genome shotgun (WGS) entry which is preliminary data.</text>
</comment>
<evidence type="ECO:0000256" key="6">
    <source>
        <dbReference type="ARBA" id="ARBA00022841"/>
    </source>
</evidence>
<dbReference type="Pfam" id="PF16822">
    <property type="entry name" value="ALGX"/>
    <property type="match status" value="1"/>
</dbReference>
<sequence>MMKNRLHKIFITVSMVMISIPLVFVLLKIKVEPMNPGEKKISLNFKRNFPLKAELFELYCFAKVNVFHVNPIPYSAIDINNGWKFLGNKFSNALSESKGILNFDNNELNTIKTNILEKKKWFEDNNIKFYISIAPNKHTIYGDMIPIAKSNKKTKFEQIDSLCKTIDVPFINLGEYFPKDSIRLYHKTDSHWNHLGGFYASKAIINKISNDFSSTHFDMRPLEDYEIERFNSNIGDLNGMLFIEKNEEFINAKPKFKYRWTEQPKELPIPSPYHFGSENYESRYTSDTNDLKIIIMRDSFFGALKEYVANDFGETLCIWRHNFDKSLFEIEKPDIVLYEIVERNIDVFLTDNFDHAPN</sequence>
<dbReference type="RefSeq" id="WP_103051357.1">
    <property type="nucleotide sequence ID" value="NZ_POWF01000002.1"/>
</dbReference>
<keyword evidence="4" id="KW-0732">Signal</keyword>
<evidence type="ECO:0000313" key="10">
    <source>
        <dbReference type="Proteomes" id="UP000236641"/>
    </source>
</evidence>
<keyword evidence="7" id="KW-0812">Transmembrane</keyword>
<dbReference type="GO" id="GO:0042121">
    <property type="term" value="P:alginic acid biosynthetic process"/>
    <property type="evidence" value="ECO:0007669"/>
    <property type="project" value="UniProtKB-UniPathway"/>
</dbReference>
<reference evidence="9 10" key="1">
    <citation type="submission" date="2018-01" db="EMBL/GenBank/DDBJ databases">
        <title>The draft genome of Hanstruepera neustonica JCM19743.</title>
        <authorList>
            <person name="He R.-H."/>
            <person name="Du Z.-J."/>
        </authorList>
    </citation>
    <scope>NUCLEOTIDE SEQUENCE [LARGE SCALE GENOMIC DNA]</scope>
    <source>
        <strain evidence="9 10">JCM19743</strain>
    </source>
</reference>
<dbReference type="Proteomes" id="UP000236641">
    <property type="component" value="Unassembled WGS sequence"/>
</dbReference>
<keyword evidence="6" id="KW-0016">Alginate biosynthesis</keyword>
<evidence type="ECO:0000256" key="4">
    <source>
        <dbReference type="ARBA" id="ARBA00022729"/>
    </source>
</evidence>
<keyword evidence="10" id="KW-1185">Reference proteome</keyword>
<feature type="transmembrane region" description="Helical" evidence="7">
    <location>
        <begin position="9"/>
        <end position="27"/>
    </location>
</feature>
<name>A0A2K1E043_9FLAO</name>
<feature type="domain" description="AlgX/AlgJ SGNH hydrolase-like" evidence="8">
    <location>
        <begin position="111"/>
        <end position="255"/>
    </location>
</feature>
<evidence type="ECO:0000256" key="1">
    <source>
        <dbReference type="ARBA" id="ARBA00004418"/>
    </source>
</evidence>
<proteinExistence type="predicted"/>
<gene>
    <name evidence="9" type="ORF">C1T31_04800</name>
</gene>
<keyword evidence="5" id="KW-0574">Periplasm</keyword>